<dbReference type="EMBL" id="KZ155791">
    <property type="protein sequence ID" value="OUS45262.1"/>
    <property type="molecule type" value="Genomic_DNA"/>
</dbReference>
<dbReference type="PANTHER" id="PTHR34009:SF2">
    <property type="entry name" value="PROTEIN STAR"/>
    <property type="match status" value="1"/>
</dbReference>
<dbReference type="GO" id="GO:0031902">
    <property type="term" value="C:late endosome membrane"/>
    <property type="evidence" value="ECO:0007669"/>
    <property type="project" value="TreeGrafter"/>
</dbReference>
<reference evidence="3" key="1">
    <citation type="submission" date="2017-04" db="EMBL/GenBank/DDBJ databases">
        <title>Population genomics of picophytoplankton unveils novel chromosome hypervariability.</title>
        <authorList>
            <consortium name="DOE Joint Genome Institute"/>
            <person name="Blanc-Mathieu R."/>
            <person name="Krasovec M."/>
            <person name="Hebrard M."/>
            <person name="Yau S."/>
            <person name="Desgranges E."/>
            <person name="Martin J."/>
            <person name="Schackwitz W."/>
            <person name="Kuo A."/>
            <person name="Salin G."/>
            <person name="Donnadieu C."/>
            <person name="Desdevises Y."/>
            <person name="Sanchez-Ferandin S."/>
            <person name="Moreau H."/>
            <person name="Rivals E."/>
            <person name="Grigoriev I.V."/>
            <person name="Grimsley N."/>
            <person name="Eyre-Walker A."/>
            <person name="Piganeau G."/>
        </authorList>
    </citation>
    <scope>NUCLEOTIDE SEQUENCE [LARGE SCALE GENOMIC DNA]</scope>
    <source>
        <strain evidence="3">RCC 1115</strain>
    </source>
</reference>
<evidence type="ECO:0000259" key="2">
    <source>
        <dbReference type="Pfam" id="PF05050"/>
    </source>
</evidence>
<dbReference type="PANTHER" id="PTHR34009">
    <property type="entry name" value="PROTEIN STAR"/>
    <property type="match status" value="1"/>
</dbReference>
<sequence length="381" mass="40994">MSRSLRTRPRRAQCVRFALTFSLAVCAVLVCVAATESIWLSHAPSLFYVPPWVPARAAAALGIPMARGPLPWYGQFGQDAWAASARGGGGRDGFFVELGAQDGAKTSNTRALEERLGWRGVCIEADPLNFRVLRYQRPMCRTVRAAVGAKSGTKVSFESGGLRGAAFGGFGGATGFARYRGQSAPSGTKVEMETTTLTDVLRSARAPALIDYLSLDVEGAEVDVLEGLDSNTYVIRAISVEHNFEETKRQRIFDLLSSRGYDRVAAGDRASCDVDTLTGRCAPASGADRADPSFIASARSSTPTGTSGAYSGEEENGQESTSDEEKWIIGAQRTLEEAKTSLKLCDMAGAFTRLEVLERMLRRVIEVSQTLQSLLEPDIAV</sequence>
<dbReference type="GO" id="GO:0005789">
    <property type="term" value="C:endoplasmic reticulum membrane"/>
    <property type="evidence" value="ECO:0007669"/>
    <property type="project" value="TreeGrafter"/>
</dbReference>
<dbReference type="GO" id="GO:0008168">
    <property type="term" value="F:methyltransferase activity"/>
    <property type="evidence" value="ECO:0007669"/>
    <property type="project" value="UniProtKB-KW"/>
</dbReference>
<name>A0A1Y5IDP5_OSTTA</name>
<feature type="region of interest" description="Disordered" evidence="1">
    <location>
        <begin position="292"/>
        <end position="325"/>
    </location>
</feature>
<dbReference type="Gene3D" id="3.40.50.150">
    <property type="entry name" value="Vaccinia Virus protein VP39"/>
    <property type="match status" value="1"/>
</dbReference>
<dbReference type="AlphaFoldDB" id="A0A1Y5IDP5"/>
<dbReference type="GO" id="GO:0032259">
    <property type="term" value="P:methylation"/>
    <property type="evidence" value="ECO:0007669"/>
    <property type="project" value="UniProtKB-KW"/>
</dbReference>
<dbReference type="InterPro" id="IPR006342">
    <property type="entry name" value="FkbM_mtfrase"/>
</dbReference>
<organism evidence="3">
    <name type="scientific">Ostreococcus tauri</name>
    <name type="common">Marine green alga</name>
    <dbReference type="NCBI Taxonomy" id="70448"/>
    <lineage>
        <taxon>Eukaryota</taxon>
        <taxon>Viridiplantae</taxon>
        <taxon>Chlorophyta</taxon>
        <taxon>Mamiellophyceae</taxon>
        <taxon>Mamiellales</taxon>
        <taxon>Bathycoccaceae</taxon>
        <taxon>Ostreococcus</taxon>
    </lineage>
</organism>
<feature type="compositionally biased region" description="Polar residues" evidence="1">
    <location>
        <begin position="298"/>
        <end position="309"/>
    </location>
</feature>
<dbReference type="InterPro" id="IPR029063">
    <property type="entry name" value="SAM-dependent_MTases_sf"/>
</dbReference>
<dbReference type="GO" id="GO:0016197">
    <property type="term" value="P:endosomal transport"/>
    <property type="evidence" value="ECO:0007669"/>
    <property type="project" value="TreeGrafter"/>
</dbReference>
<dbReference type="InterPro" id="IPR053202">
    <property type="entry name" value="EGF_Rcpt_Signaling_Reg"/>
</dbReference>
<dbReference type="GO" id="GO:0006888">
    <property type="term" value="P:endoplasmic reticulum to Golgi vesicle-mediated transport"/>
    <property type="evidence" value="ECO:0007669"/>
    <property type="project" value="TreeGrafter"/>
</dbReference>
<dbReference type="Pfam" id="PF05050">
    <property type="entry name" value="Methyltransf_21"/>
    <property type="match status" value="1"/>
</dbReference>
<dbReference type="eggNOG" id="ENOG502RZ16">
    <property type="taxonomic scope" value="Eukaryota"/>
</dbReference>
<dbReference type="SUPFAM" id="SSF53335">
    <property type="entry name" value="S-adenosyl-L-methionine-dependent methyltransferases"/>
    <property type="match status" value="1"/>
</dbReference>
<evidence type="ECO:0000256" key="1">
    <source>
        <dbReference type="SAM" id="MobiDB-lite"/>
    </source>
</evidence>
<gene>
    <name evidence="3" type="ORF">BE221DRAFT_146843</name>
</gene>
<protein>
    <submittedName>
        <fullName evidence="3">Methyltransferase FkbM domain-domain-containing protein</fullName>
    </submittedName>
</protein>
<dbReference type="GO" id="GO:0005794">
    <property type="term" value="C:Golgi apparatus"/>
    <property type="evidence" value="ECO:0007669"/>
    <property type="project" value="TreeGrafter"/>
</dbReference>
<keyword evidence="3" id="KW-0808">Transferase</keyword>
<evidence type="ECO:0000313" key="3">
    <source>
        <dbReference type="EMBL" id="OUS45262.1"/>
    </source>
</evidence>
<dbReference type="NCBIfam" id="TIGR01444">
    <property type="entry name" value="fkbM_fam"/>
    <property type="match status" value="1"/>
</dbReference>
<dbReference type="Proteomes" id="UP000195557">
    <property type="component" value="Unassembled WGS sequence"/>
</dbReference>
<accession>A0A1Y5IDP5</accession>
<dbReference type="GO" id="GO:0005886">
    <property type="term" value="C:plasma membrane"/>
    <property type="evidence" value="ECO:0007669"/>
    <property type="project" value="TreeGrafter"/>
</dbReference>
<proteinExistence type="predicted"/>
<keyword evidence="3" id="KW-0489">Methyltransferase</keyword>
<feature type="domain" description="Methyltransferase FkbM" evidence="2">
    <location>
        <begin position="98"/>
        <end position="261"/>
    </location>
</feature>